<proteinExistence type="predicted"/>
<dbReference type="AlphaFoldDB" id="A0A0C1NKY5"/>
<comment type="caution">
    <text evidence="1">The sequence shown here is derived from an EMBL/GenBank/DDBJ whole genome shotgun (WGS) entry which is preliminary data.</text>
</comment>
<organism evidence="1">
    <name type="scientific">Tolypothrix bouteillei VB521301</name>
    <dbReference type="NCBI Taxonomy" id="1479485"/>
    <lineage>
        <taxon>Bacteria</taxon>
        <taxon>Bacillati</taxon>
        <taxon>Cyanobacteriota</taxon>
        <taxon>Cyanophyceae</taxon>
        <taxon>Nostocales</taxon>
        <taxon>Tolypothrichaceae</taxon>
        <taxon>Tolypothrix</taxon>
    </lineage>
</organism>
<name>A0A0C1NKY5_9CYAN</name>
<sequence>MSIDHDGLFKVLISTFLIEFIELFLPNIAADIDKNSIEFLPEQVLIDITAGEKKIIDLLAKVKYKNQSTFFLVHVEAQSYTQAEFAKRMFIYFSSLYKLYDLPIYPVVIFSFDEPLREEPKVHTVTFPGLDVLRFEFTAIQLNRMSWRQYLTQQNPVAAALMAKMNIPLAERPQVKAECLRLLTTLRLDPARMEFISGFIDTYLNLNETEEQAFQAAISTMGLEEREEYMEIVTSWQRKGRLEALEEVALNSLREGLSVEAVVRITGLPLEKVQQLQAELQTTENGGR</sequence>
<dbReference type="STRING" id="1479485.DA73_0203735"/>
<keyword evidence="1" id="KW-0282">Flagellum</keyword>
<gene>
    <name evidence="1" type="ORF">DA73_0203735</name>
</gene>
<reference evidence="1" key="1">
    <citation type="journal article" date="2015" name="Genome Announc.">
        <title>Draft Genome Sequence of Tolypothrix boutellei Strain VB521301.</title>
        <authorList>
            <person name="Chandrababunaidu M.M."/>
            <person name="Singh D."/>
            <person name="Sen D."/>
            <person name="Bhan S."/>
            <person name="Das S."/>
            <person name="Gupta A."/>
            <person name="Adhikary S.P."/>
            <person name="Tripathy S."/>
        </authorList>
    </citation>
    <scope>NUCLEOTIDE SEQUENCE</scope>
    <source>
        <strain evidence="1">VB521301</strain>
    </source>
</reference>
<dbReference type="OrthoDB" id="419816at2"/>
<keyword evidence="1" id="KW-0966">Cell projection</keyword>
<protein>
    <submittedName>
        <fullName evidence="1">Flagellar assembly protein H</fullName>
    </submittedName>
</protein>
<evidence type="ECO:0000313" key="1">
    <source>
        <dbReference type="EMBL" id="KIE13491.1"/>
    </source>
</evidence>
<dbReference type="PANTHER" id="PTHR35586">
    <property type="entry name" value="SLL1691 PROTEIN"/>
    <property type="match status" value="1"/>
</dbReference>
<dbReference type="EMBL" id="JHEG02000016">
    <property type="protein sequence ID" value="KIE13491.1"/>
    <property type="molecule type" value="Genomic_DNA"/>
</dbReference>
<keyword evidence="1" id="KW-0969">Cilium</keyword>
<accession>A0A0C1NKY5</accession>
<dbReference type="PANTHER" id="PTHR35586:SF1">
    <property type="entry name" value="SLL1691 PROTEIN"/>
    <property type="match status" value="1"/>
</dbReference>